<keyword evidence="3 5" id="KW-1133">Transmembrane helix</keyword>
<evidence type="ECO:0000256" key="2">
    <source>
        <dbReference type="ARBA" id="ARBA00022692"/>
    </source>
</evidence>
<feature type="signal peptide" evidence="6">
    <location>
        <begin position="1"/>
        <end position="15"/>
    </location>
</feature>
<feature type="transmembrane region" description="Helical" evidence="5">
    <location>
        <begin position="351"/>
        <end position="378"/>
    </location>
</feature>
<feature type="domain" description="G-protein coupled receptors family 2 profile 2" evidence="7">
    <location>
        <begin position="203"/>
        <end position="322"/>
    </location>
</feature>
<dbReference type="PROSITE" id="PS50261">
    <property type="entry name" value="G_PROTEIN_RECEP_F2_4"/>
    <property type="match status" value="1"/>
</dbReference>
<dbReference type="GO" id="GO:0007166">
    <property type="term" value="P:cell surface receptor signaling pathway"/>
    <property type="evidence" value="ECO:0007669"/>
    <property type="project" value="InterPro"/>
</dbReference>
<evidence type="ECO:0000256" key="5">
    <source>
        <dbReference type="SAM" id="Phobius"/>
    </source>
</evidence>
<evidence type="ECO:0000256" key="3">
    <source>
        <dbReference type="ARBA" id="ARBA00022989"/>
    </source>
</evidence>
<dbReference type="Pfam" id="PF00002">
    <property type="entry name" value="7tm_2"/>
    <property type="match status" value="1"/>
</dbReference>
<dbReference type="PANTHER" id="PTHR47154:SF2">
    <property type="entry name" value="G-PROTEIN COUPLED RECEPTOR MTH-RELATED"/>
    <property type="match status" value="1"/>
</dbReference>
<evidence type="ECO:0000313" key="8">
    <source>
        <dbReference type="EMBL" id="JAG23277.1"/>
    </source>
</evidence>
<reference evidence="8" key="2">
    <citation type="submission" date="2014-07" db="EMBL/GenBank/DDBJ databases">
        <authorList>
            <person name="Hull J."/>
        </authorList>
    </citation>
    <scope>NUCLEOTIDE SEQUENCE</scope>
</reference>
<dbReference type="InterPro" id="IPR000832">
    <property type="entry name" value="GPCR_2_secretin-like"/>
</dbReference>
<sequence length="399" mass="45884">VFLNLIASSYCSSVAVPVCCENGTSNFGDCEDKLEDPQSVFNRTWKNRDVEWRYAPIMCTNTTSYTDQEINIDAYGNLIGPCSVGWCCGNTKPRYKVDLTEENLGYCIDYSYGTLVAVTCVEEVEPSRTQERLTAWWKKPVLTKICCIISTVLLVVTCALIMTEESVKNETHVPYLVSQSLSYTAAFICILCVWIEIPQCWLCMLTGYALQYFGLSAFFWMNAKCMNVYMIISGRSVQRMNKTMLAKLRWREFKISSLYAWGMPLLISATTYCLQMCNILDDFDQYKPDIGVTSCFLRKRTTKWIYFYGPMLAILVTNIILFALTTSLIAKHQISTIHLRKGRKSRLHKEIWFFNQYLKLFIVTGICWVADVVNWAFIDNTGPWLQTLSRITEIFISLQ</sequence>
<keyword evidence="6" id="KW-0732">Signal</keyword>
<dbReference type="InterPro" id="IPR017981">
    <property type="entry name" value="GPCR_2-like_7TM"/>
</dbReference>
<feature type="transmembrane region" description="Helical" evidence="5">
    <location>
        <begin position="253"/>
        <end position="272"/>
    </location>
</feature>
<dbReference type="GO" id="GO:0005886">
    <property type="term" value="C:plasma membrane"/>
    <property type="evidence" value="ECO:0007669"/>
    <property type="project" value="TreeGrafter"/>
</dbReference>
<dbReference type="CDD" id="cd15039">
    <property type="entry name" value="7tmB3_Methuselah-like"/>
    <property type="match status" value="1"/>
</dbReference>
<keyword evidence="8" id="KW-0675">Receptor</keyword>
<feature type="chain" id="PRO_5013198255" evidence="6">
    <location>
        <begin position="16"/>
        <end position="399"/>
    </location>
</feature>
<reference evidence="8" key="1">
    <citation type="journal article" date="2014" name="PLoS ONE">
        <title>Transcriptome-Based Identification of ABC Transporters in the Western Tarnished Plant Bug Lygus hesperus.</title>
        <authorList>
            <person name="Hull J.J."/>
            <person name="Chaney K."/>
            <person name="Geib S.M."/>
            <person name="Fabrick J.A."/>
            <person name="Brent C.S."/>
            <person name="Walsh D."/>
            <person name="Lavine L.C."/>
        </authorList>
    </citation>
    <scope>NUCLEOTIDE SEQUENCE</scope>
</reference>
<feature type="non-terminal residue" evidence="8">
    <location>
        <position position="1"/>
    </location>
</feature>
<feature type="transmembrane region" description="Helical" evidence="5">
    <location>
        <begin position="305"/>
        <end position="330"/>
    </location>
</feature>
<dbReference type="EMBL" id="GBHO01020327">
    <property type="protein sequence ID" value="JAG23277.1"/>
    <property type="molecule type" value="Transcribed_RNA"/>
</dbReference>
<dbReference type="PANTHER" id="PTHR47154">
    <property type="entry name" value="G-PROTEIN COUPLED RECEPTOR MTH-RELATED"/>
    <property type="match status" value="1"/>
</dbReference>
<keyword evidence="2 5" id="KW-0812">Transmembrane</keyword>
<proteinExistence type="predicted"/>
<protein>
    <submittedName>
        <fullName evidence="8">Putative G-protein coupled receptor Mth-like 3</fullName>
    </submittedName>
</protein>
<accession>A0A0A9XRA9</accession>
<name>A0A0A9XRA9_LYGHE</name>
<feature type="non-terminal residue" evidence="8">
    <location>
        <position position="399"/>
    </location>
</feature>
<gene>
    <name evidence="8" type="primary">mthl3</name>
    <name evidence="8" type="ORF">CM83_102212</name>
</gene>
<comment type="subcellular location">
    <subcellularLocation>
        <location evidence="1">Membrane</location>
        <topology evidence="1">Multi-pass membrane protein</topology>
    </subcellularLocation>
</comment>
<feature type="transmembrane region" description="Helical" evidence="5">
    <location>
        <begin position="141"/>
        <end position="163"/>
    </location>
</feature>
<dbReference type="AlphaFoldDB" id="A0A0A9XRA9"/>
<dbReference type="InterPro" id="IPR051384">
    <property type="entry name" value="Mth_GPCR"/>
</dbReference>
<feature type="transmembrane region" description="Helical" evidence="5">
    <location>
        <begin position="175"/>
        <end position="197"/>
    </location>
</feature>
<evidence type="ECO:0000259" key="7">
    <source>
        <dbReference type="PROSITE" id="PS50261"/>
    </source>
</evidence>
<evidence type="ECO:0000256" key="4">
    <source>
        <dbReference type="ARBA" id="ARBA00023136"/>
    </source>
</evidence>
<evidence type="ECO:0000256" key="1">
    <source>
        <dbReference type="ARBA" id="ARBA00004141"/>
    </source>
</evidence>
<feature type="transmembrane region" description="Helical" evidence="5">
    <location>
        <begin position="209"/>
        <end position="232"/>
    </location>
</feature>
<dbReference type="Gene3D" id="1.20.1070.10">
    <property type="entry name" value="Rhodopsin 7-helix transmembrane proteins"/>
    <property type="match status" value="1"/>
</dbReference>
<organism evidence="8">
    <name type="scientific">Lygus hesperus</name>
    <name type="common">Western plant bug</name>
    <dbReference type="NCBI Taxonomy" id="30085"/>
    <lineage>
        <taxon>Eukaryota</taxon>
        <taxon>Metazoa</taxon>
        <taxon>Ecdysozoa</taxon>
        <taxon>Arthropoda</taxon>
        <taxon>Hexapoda</taxon>
        <taxon>Insecta</taxon>
        <taxon>Pterygota</taxon>
        <taxon>Neoptera</taxon>
        <taxon>Paraneoptera</taxon>
        <taxon>Hemiptera</taxon>
        <taxon>Heteroptera</taxon>
        <taxon>Panheteroptera</taxon>
        <taxon>Cimicomorpha</taxon>
        <taxon>Miridae</taxon>
        <taxon>Mirini</taxon>
        <taxon>Lygus</taxon>
    </lineage>
</organism>
<dbReference type="GO" id="GO:0008528">
    <property type="term" value="F:G protein-coupled peptide receptor activity"/>
    <property type="evidence" value="ECO:0007669"/>
    <property type="project" value="TreeGrafter"/>
</dbReference>
<evidence type="ECO:0000256" key="6">
    <source>
        <dbReference type="SAM" id="SignalP"/>
    </source>
</evidence>
<keyword evidence="4 5" id="KW-0472">Membrane</keyword>